<sequence length="70" mass="8043">MELGQFEQLRCGYSTKYGGSCNNYGKSLLNYILEGQATFWTWSTMLSYFDNQAEILCRSVRGCNKNTTHL</sequence>
<dbReference type="AlphaFoldDB" id="A0A8T0IPJ7"/>
<accession>A0A8T0IPJ7</accession>
<protein>
    <submittedName>
        <fullName evidence="1">Uncharacterized protein</fullName>
    </submittedName>
</protein>
<dbReference type="EMBL" id="CM026423">
    <property type="protein sequence ID" value="KAG0585112.1"/>
    <property type="molecule type" value="Genomic_DNA"/>
</dbReference>
<reference evidence="1" key="1">
    <citation type="submission" date="2020-06" db="EMBL/GenBank/DDBJ databases">
        <title>WGS assembly of Ceratodon purpureus strain R40.</title>
        <authorList>
            <person name="Carey S.B."/>
            <person name="Jenkins J."/>
            <person name="Shu S."/>
            <person name="Lovell J.T."/>
            <person name="Sreedasyam A."/>
            <person name="Maumus F."/>
            <person name="Tiley G.P."/>
            <person name="Fernandez-Pozo N."/>
            <person name="Barry K."/>
            <person name="Chen C."/>
            <person name="Wang M."/>
            <person name="Lipzen A."/>
            <person name="Daum C."/>
            <person name="Saski C.A."/>
            <person name="Payton A.C."/>
            <person name="Mcbreen J.C."/>
            <person name="Conrad R.E."/>
            <person name="Kollar L.M."/>
            <person name="Olsson S."/>
            <person name="Huttunen S."/>
            <person name="Landis J.B."/>
            <person name="Wickett N.J."/>
            <person name="Johnson M.G."/>
            <person name="Rensing S.A."/>
            <person name="Grimwood J."/>
            <person name="Schmutz J."/>
            <person name="Mcdaniel S.F."/>
        </authorList>
    </citation>
    <scope>NUCLEOTIDE SEQUENCE</scope>
    <source>
        <strain evidence="1">R40</strain>
    </source>
</reference>
<dbReference type="Proteomes" id="UP000822688">
    <property type="component" value="Chromosome 3"/>
</dbReference>
<organism evidence="1 2">
    <name type="scientific">Ceratodon purpureus</name>
    <name type="common">Fire moss</name>
    <name type="synonym">Dicranum purpureum</name>
    <dbReference type="NCBI Taxonomy" id="3225"/>
    <lineage>
        <taxon>Eukaryota</taxon>
        <taxon>Viridiplantae</taxon>
        <taxon>Streptophyta</taxon>
        <taxon>Embryophyta</taxon>
        <taxon>Bryophyta</taxon>
        <taxon>Bryophytina</taxon>
        <taxon>Bryopsida</taxon>
        <taxon>Dicranidae</taxon>
        <taxon>Pseudoditrichales</taxon>
        <taxon>Ditrichaceae</taxon>
        <taxon>Ceratodon</taxon>
    </lineage>
</organism>
<comment type="caution">
    <text evidence="1">The sequence shown here is derived from an EMBL/GenBank/DDBJ whole genome shotgun (WGS) entry which is preliminary data.</text>
</comment>
<gene>
    <name evidence="1" type="ORF">KC19_3G259300</name>
</gene>
<keyword evidence="2" id="KW-1185">Reference proteome</keyword>
<name>A0A8T0IPJ7_CERPU</name>
<proteinExistence type="predicted"/>
<evidence type="ECO:0000313" key="1">
    <source>
        <dbReference type="EMBL" id="KAG0585112.1"/>
    </source>
</evidence>
<evidence type="ECO:0000313" key="2">
    <source>
        <dbReference type="Proteomes" id="UP000822688"/>
    </source>
</evidence>